<reference evidence="4 5" key="1">
    <citation type="submission" date="2012-02" db="EMBL/GenBank/DDBJ databases">
        <title>Whole genome shotgun sequence of Mobilicoccus pelagius NBRC 104925.</title>
        <authorList>
            <person name="Yoshida Y."/>
            <person name="Hosoyama A."/>
            <person name="Tsuchikane K."/>
            <person name="Katsumata H."/>
            <person name="Yamazaki S."/>
            <person name="Fujita N."/>
        </authorList>
    </citation>
    <scope>NUCLEOTIDE SEQUENCE [LARGE SCALE GENOMIC DNA]</scope>
    <source>
        <strain evidence="4 5">NBRC 104925</strain>
    </source>
</reference>
<dbReference type="RefSeq" id="WP_009483390.1">
    <property type="nucleotide sequence ID" value="NZ_BAFE01000089.1"/>
</dbReference>
<evidence type="ECO:0000256" key="2">
    <source>
        <dbReference type="SAM" id="Phobius"/>
    </source>
</evidence>
<dbReference type="eggNOG" id="ENOG50331K6">
    <property type="taxonomic scope" value="Bacteria"/>
</dbReference>
<comment type="caution">
    <text evidence="4">The sequence shown here is derived from an EMBL/GenBank/DDBJ whole genome shotgun (WGS) entry which is preliminary data.</text>
</comment>
<evidence type="ECO:0000256" key="1">
    <source>
        <dbReference type="SAM" id="MobiDB-lite"/>
    </source>
</evidence>
<organism evidence="4 5">
    <name type="scientific">Mobilicoccus pelagius NBRC 104925</name>
    <dbReference type="NCBI Taxonomy" id="1089455"/>
    <lineage>
        <taxon>Bacteria</taxon>
        <taxon>Bacillati</taxon>
        <taxon>Actinomycetota</taxon>
        <taxon>Actinomycetes</taxon>
        <taxon>Micrococcales</taxon>
        <taxon>Dermatophilaceae</taxon>
        <taxon>Mobilicoccus</taxon>
    </lineage>
</organism>
<dbReference type="STRING" id="1089455.MOPEL_130_01540"/>
<keyword evidence="5" id="KW-1185">Reference proteome</keyword>
<dbReference type="OrthoDB" id="3824918at2"/>
<feature type="region of interest" description="Disordered" evidence="1">
    <location>
        <begin position="1"/>
        <end position="24"/>
    </location>
</feature>
<name>H5UUY9_9MICO</name>
<feature type="compositionally biased region" description="Basic and acidic residues" evidence="1">
    <location>
        <begin position="189"/>
        <end position="202"/>
    </location>
</feature>
<dbReference type="AlphaFoldDB" id="H5UUY9"/>
<proteinExistence type="predicted"/>
<gene>
    <name evidence="4" type="ORF">MOPEL_130_01540</name>
</gene>
<feature type="compositionally biased region" description="Low complexity" evidence="1">
    <location>
        <begin position="11"/>
        <end position="23"/>
    </location>
</feature>
<dbReference type="Pfam" id="PF10756">
    <property type="entry name" value="bPH_6"/>
    <property type="match status" value="1"/>
</dbReference>
<evidence type="ECO:0000313" key="5">
    <source>
        <dbReference type="Proteomes" id="UP000004367"/>
    </source>
</evidence>
<feature type="transmembrane region" description="Helical" evidence="2">
    <location>
        <begin position="77"/>
        <end position="94"/>
    </location>
</feature>
<keyword evidence="2" id="KW-0812">Transmembrane</keyword>
<sequence length="218" mass="23417">MSTSSESNPSPRAEGARAGAAGRARPRRDPYAVIRPRRGRVVPVVAAALVFVTFTLSAVIVPGQAAQKGDWAISDRLLMFLMGVAIAWFLLRFAQIRAVPTREGLAVRNLLITRELEWAEIVHLQFGGGSPWAYLDTADFETVPLMAVQKADGEFGRAEAARLAALIDYHSAREPEPASSMPPATAADPHPDATDAAPHDPDLTGSDTSEDDGTDTFR</sequence>
<dbReference type="InterPro" id="IPR019692">
    <property type="entry name" value="CFP-6_PH"/>
</dbReference>
<dbReference type="Proteomes" id="UP000004367">
    <property type="component" value="Unassembled WGS sequence"/>
</dbReference>
<keyword evidence="2" id="KW-1133">Transmembrane helix</keyword>
<feature type="compositionally biased region" description="Polar residues" evidence="1">
    <location>
        <begin position="1"/>
        <end position="10"/>
    </location>
</feature>
<evidence type="ECO:0000313" key="4">
    <source>
        <dbReference type="EMBL" id="GAB49547.1"/>
    </source>
</evidence>
<feature type="transmembrane region" description="Helical" evidence="2">
    <location>
        <begin position="41"/>
        <end position="65"/>
    </location>
</feature>
<dbReference type="EMBL" id="BAFE01000089">
    <property type="protein sequence ID" value="GAB49547.1"/>
    <property type="molecule type" value="Genomic_DNA"/>
</dbReference>
<protein>
    <recommendedName>
        <fullName evidence="3">Low molecular weight protein antigen 6 PH domain-containing protein</fullName>
    </recommendedName>
</protein>
<feature type="compositionally biased region" description="Acidic residues" evidence="1">
    <location>
        <begin position="208"/>
        <end position="218"/>
    </location>
</feature>
<evidence type="ECO:0000259" key="3">
    <source>
        <dbReference type="Pfam" id="PF10756"/>
    </source>
</evidence>
<feature type="region of interest" description="Disordered" evidence="1">
    <location>
        <begin position="173"/>
        <end position="218"/>
    </location>
</feature>
<keyword evidence="2" id="KW-0472">Membrane</keyword>
<feature type="domain" description="Low molecular weight protein antigen 6 PH" evidence="3">
    <location>
        <begin position="101"/>
        <end position="161"/>
    </location>
</feature>
<accession>H5UUY9</accession>